<organism evidence="1 2">
    <name type="scientific">Porites lobata</name>
    <dbReference type="NCBI Taxonomy" id="104759"/>
    <lineage>
        <taxon>Eukaryota</taxon>
        <taxon>Metazoa</taxon>
        <taxon>Cnidaria</taxon>
        <taxon>Anthozoa</taxon>
        <taxon>Hexacorallia</taxon>
        <taxon>Scleractinia</taxon>
        <taxon>Fungiina</taxon>
        <taxon>Poritidae</taxon>
        <taxon>Porites</taxon>
    </lineage>
</organism>
<sequence length="181" mass="20602">MRKVSEDDDTEAILLVDAENAFNNLNRKAFLISSPHTYQKPVKMVIADSTKHDYIFSNEGCTQDGVNAMALYALGIRPLIDNLGEVVDHERCKQSWCVDDSSAGRQLTEMKTWCDQLYTVGPKYGYYPQESKTILIVKERFQAKAKVIFGKRGIKISTRGERHMGAVIASERFKNGMFRRK</sequence>
<accession>A0ABN8S901</accession>
<comment type="caution">
    <text evidence="1">The sequence shown here is derived from an EMBL/GenBank/DDBJ whole genome shotgun (WGS) entry which is preliminary data.</text>
</comment>
<gene>
    <name evidence="1" type="ORF">PLOB_00038853</name>
</gene>
<evidence type="ECO:0000313" key="1">
    <source>
        <dbReference type="EMBL" id="CAH3188048.1"/>
    </source>
</evidence>
<evidence type="ECO:0000313" key="2">
    <source>
        <dbReference type="Proteomes" id="UP001159405"/>
    </source>
</evidence>
<dbReference type="EMBL" id="CALNXK010000587">
    <property type="protein sequence ID" value="CAH3188048.1"/>
    <property type="molecule type" value="Genomic_DNA"/>
</dbReference>
<keyword evidence="2" id="KW-1185">Reference proteome</keyword>
<name>A0ABN8S901_9CNID</name>
<reference evidence="1 2" key="1">
    <citation type="submission" date="2022-05" db="EMBL/GenBank/DDBJ databases">
        <authorList>
            <consortium name="Genoscope - CEA"/>
            <person name="William W."/>
        </authorList>
    </citation>
    <scope>NUCLEOTIDE SEQUENCE [LARGE SCALE GENOMIC DNA]</scope>
</reference>
<proteinExistence type="predicted"/>
<protein>
    <submittedName>
        <fullName evidence="1">Uncharacterized protein</fullName>
    </submittedName>
</protein>
<dbReference type="Proteomes" id="UP001159405">
    <property type="component" value="Unassembled WGS sequence"/>
</dbReference>